<dbReference type="GO" id="GO:0004035">
    <property type="term" value="F:alkaline phosphatase activity"/>
    <property type="evidence" value="ECO:0007669"/>
    <property type="project" value="TreeGrafter"/>
</dbReference>
<comment type="similarity">
    <text evidence="4">Belongs to the alkaline phosphatase family.</text>
</comment>
<dbReference type="EMBL" id="CP068570">
    <property type="protein sequence ID" value="QQZ49860.1"/>
    <property type="molecule type" value="Genomic_DNA"/>
</dbReference>
<evidence type="ECO:0000256" key="1">
    <source>
        <dbReference type="ARBA" id="ARBA00022553"/>
    </source>
</evidence>
<keyword evidence="3" id="KW-0479">Metal-binding</keyword>
<dbReference type="PANTHER" id="PTHR11596">
    <property type="entry name" value="ALKALINE PHOSPHATASE"/>
    <property type="match status" value="1"/>
</dbReference>
<feature type="region of interest" description="Disordered" evidence="5">
    <location>
        <begin position="1"/>
        <end position="27"/>
    </location>
</feature>
<keyword evidence="1" id="KW-0597">Phosphoprotein</keyword>
<feature type="compositionally biased region" description="Basic and acidic residues" evidence="5">
    <location>
        <begin position="472"/>
        <end position="481"/>
    </location>
</feature>
<feature type="compositionally biased region" description="Pro residues" evidence="5">
    <location>
        <begin position="138"/>
        <end position="148"/>
    </location>
</feature>
<evidence type="ECO:0000256" key="4">
    <source>
        <dbReference type="RuleBase" id="RU003946"/>
    </source>
</evidence>
<proteinExistence type="inferred from homology"/>
<feature type="binding site" evidence="3">
    <location>
        <position position="285"/>
    </location>
    <ligand>
        <name>Zn(2+)</name>
        <dbReference type="ChEBI" id="CHEBI:29105"/>
        <label>2</label>
    </ligand>
</feature>
<sequence length="502" mass="52458">MRPSPPAALCGSAPAASPPTPRTSSCSSATAWGLDLTAARIYQGQLRGADGASNRLSFERFPNLALVKTYSADSLVTDSANGASAMMTGVRTINGALGVDASVDRDSCASALAARVETVAELAKARASRPARSAPRRSPTPPRRPSTPIPAQGVGRGFRHTAGGGGGCIDIARQLVEAPEAVRLDLALGGGAEFFKAAKRRDGRDLTHEWAGRPGSVFVDTAQALVALPNGTRRVLGLFASNNMRRETDRPSDAPRLADMTKSAISFLSQNPKGYFLMVEGGLIDKAHHVGLAHEALNETVEFDAAIVQALAMTDPRNTLILVTADHSHGLTISGGARNSPILGLVPDADGKPKLAADGKPYGILNYETGPGAPGAGETRFDPATKDTLDPAYVAQAAIPMSSAAHTGRMSRSTPKDRGRTRPWPDRPARHLRNHASGSGASGAEAPCAALEPTTQFILADVIQVSRDRVWSGRSPARDGSRQAGLPPPLHPAISTGWKRAC</sequence>
<dbReference type="InterPro" id="IPR017850">
    <property type="entry name" value="Alkaline_phosphatase_core_sf"/>
</dbReference>
<feature type="compositionally biased region" description="Low complexity" evidence="5">
    <location>
        <begin position="436"/>
        <end position="446"/>
    </location>
</feature>
<dbReference type="CDD" id="cd16012">
    <property type="entry name" value="ALP"/>
    <property type="match status" value="1"/>
</dbReference>
<dbReference type="GO" id="GO:0046872">
    <property type="term" value="F:metal ion binding"/>
    <property type="evidence" value="ECO:0007669"/>
    <property type="project" value="UniProtKB-KW"/>
</dbReference>
<keyword evidence="3" id="KW-0862">Zinc</keyword>
<feature type="binding site" evidence="3">
    <location>
        <position position="140"/>
    </location>
    <ligand>
        <name>Mg(2+)</name>
        <dbReference type="ChEBI" id="CHEBI:18420"/>
    </ligand>
</feature>
<comment type="cofactor">
    <cofactor evidence="3">
        <name>Zn(2+)</name>
        <dbReference type="ChEBI" id="CHEBI:29105"/>
    </cofactor>
    <text evidence="3">Binds 2 Zn(2+) ions.</text>
</comment>
<protein>
    <submittedName>
        <fullName evidence="6">Alkaline phosphatase</fullName>
    </submittedName>
</protein>
<feature type="compositionally biased region" description="Basic and acidic residues" evidence="5">
    <location>
        <begin position="414"/>
        <end position="429"/>
    </location>
</feature>
<dbReference type="AlphaFoldDB" id="A0A974P3P4"/>
<dbReference type="PRINTS" id="PR00113">
    <property type="entry name" value="ALKPHPHTASE"/>
</dbReference>
<dbReference type="Gene3D" id="3.40.720.10">
    <property type="entry name" value="Alkaline Phosphatase, subunit A"/>
    <property type="match status" value="2"/>
</dbReference>
<keyword evidence="3" id="KW-0460">Magnesium</keyword>
<dbReference type="PANTHER" id="PTHR11596:SF5">
    <property type="entry name" value="ALKALINE PHOSPHATASE"/>
    <property type="match status" value="1"/>
</dbReference>
<feature type="binding site" evidence="3">
    <location>
        <position position="326"/>
    </location>
    <ligand>
        <name>Zn(2+)</name>
        <dbReference type="ChEBI" id="CHEBI:29105"/>
        <label>2</label>
    </ligand>
</feature>
<reference evidence="6" key="1">
    <citation type="submission" date="2021-01" db="EMBL/GenBank/DDBJ databases">
        <title>Genome sequence of Phenylobacterium sp. 20VBR1 isolated from a valley glaceir, Ny-Alesund, Svalbard.</title>
        <authorList>
            <person name="Thomas F.A."/>
            <person name="Krishnan K.P."/>
            <person name="Sinha R.K."/>
        </authorList>
    </citation>
    <scope>NUCLEOTIDE SEQUENCE</scope>
    <source>
        <strain evidence="6">20VBR1</strain>
    </source>
</reference>
<comment type="cofactor">
    <cofactor evidence="3">
        <name>Mg(2+)</name>
        <dbReference type="ChEBI" id="CHEBI:18420"/>
    </cofactor>
    <text evidence="3">Binds 1 Mg(2+) ion.</text>
</comment>
<feature type="binding site" evidence="3">
    <location>
        <position position="280"/>
    </location>
    <ligand>
        <name>Mg(2+)</name>
        <dbReference type="ChEBI" id="CHEBI:18420"/>
    </ligand>
</feature>
<dbReference type="SMART" id="SM00098">
    <property type="entry name" value="alkPPc"/>
    <property type="match status" value="1"/>
</dbReference>
<evidence type="ECO:0000256" key="3">
    <source>
        <dbReference type="PIRSR" id="PIRSR601952-2"/>
    </source>
</evidence>
<feature type="region of interest" description="Disordered" evidence="5">
    <location>
        <begin position="472"/>
        <end position="502"/>
    </location>
</feature>
<dbReference type="InterPro" id="IPR001952">
    <property type="entry name" value="Alkaline_phosphatase"/>
</dbReference>
<feature type="binding site" evidence="3">
    <location>
        <position position="406"/>
    </location>
    <ligand>
        <name>Zn(2+)</name>
        <dbReference type="ChEBI" id="CHEBI:29105"/>
        <label>2</label>
    </ligand>
</feature>
<gene>
    <name evidence="6" type="ORF">JKL49_24590</name>
</gene>
<feature type="active site" description="Phosphoserine intermediate" evidence="2">
    <location>
        <position position="79"/>
    </location>
</feature>
<feature type="region of interest" description="Disordered" evidence="5">
    <location>
        <begin position="400"/>
        <end position="446"/>
    </location>
</feature>
<evidence type="ECO:0000256" key="5">
    <source>
        <dbReference type="SAM" id="MobiDB-lite"/>
    </source>
</evidence>
<feature type="region of interest" description="Disordered" evidence="5">
    <location>
        <begin position="124"/>
        <end position="158"/>
    </location>
</feature>
<evidence type="ECO:0000313" key="6">
    <source>
        <dbReference type="EMBL" id="QQZ49860.1"/>
    </source>
</evidence>
<accession>A0A974P3P4</accession>
<name>A0A974P3P4_9CAUL</name>
<dbReference type="Pfam" id="PF00245">
    <property type="entry name" value="Alk_phosphatase"/>
    <property type="match status" value="2"/>
</dbReference>
<feature type="binding site" evidence="3">
    <location>
        <position position="289"/>
    </location>
    <ligand>
        <name>Zn(2+)</name>
        <dbReference type="ChEBI" id="CHEBI:29105"/>
        <label>2</label>
    </ligand>
</feature>
<organism evidence="6">
    <name type="scientific">Phenylobacterium glaciei</name>
    <dbReference type="NCBI Taxonomy" id="2803784"/>
    <lineage>
        <taxon>Bacteria</taxon>
        <taxon>Pseudomonadati</taxon>
        <taxon>Pseudomonadota</taxon>
        <taxon>Alphaproteobacteria</taxon>
        <taxon>Caulobacterales</taxon>
        <taxon>Caulobacteraceae</taxon>
        <taxon>Phenylobacterium</taxon>
    </lineage>
</organism>
<dbReference type="SUPFAM" id="SSF53649">
    <property type="entry name" value="Alkaline phosphatase-like"/>
    <property type="match status" value="1"/>
</dbReference>
<feature type="binding site" evidence="3">
    <location>
        <position position="327"/>
    </location>
    <ligand>
        <name>Zn(2+)</name>
        <dbReference type="ChEBI" id="CHEBI:29105"/>
        <label>2</label>
    </ligand>
</feature>
<evidence type="ECO:0000256" key="2">
    <source>
        <dbReference type="PIRSR" id="PIRSR601952-1"/>
    </source>
</evidence>
<feature type="compositionally biased region" description="Low complexity" evidence="5">
    <location>
        <begin position="128"/>
        <end position="137"/>
    </location>
</feature>